<dbReference type="Pfam" id="PF02817">
    <property type="entry name" value="E3_binding"/>
    <property type="match status" value="1"/>
</dbReference>
<dbReference type="EMBL" id="JABEQI010000010">
    <property type="protein sequence ID" value="MBB2187682.1"/>
    <property type="molecule type" value="Genomic_DNA"/>
</dbReference>
<evidence type="ECO:0000259" key="9">
    <source>
        <dbReference type="PROSITE" id="PS50968"/>
    </source>
</evidence>
<evidence type="ECO:0000313" key="13">
    <source>
        <dbReference type="Proteomes" id="UP000254958"/>
    </source>
</evidence>
<keyword evidence="5 8" id="KW-0012">Acyltransferase</keyword>
<reference evidence="11 14" key="2">
    <citation type="submission" date="2020-04" db="EMBL/GenBank/DDBJ databases">
        <title>Description of novel Gluconacetobacter.</title>
        <authorList>
            <person name="Sombolestani A."/>
        </authorList>
    </citation>
    <scope>NUCLEOTIDE SEQUENCE [LARGE SCALE GENOMIC DNA]</scope>
    <source>
        <strain evidence="11 14">LMG 1382</strain>
    </source>
</reference>
<dbReference type="CDD" id="cd06849">
    <property type="entry name" value="lipoyl_domain"/>
    <property type="match status" value="1"/>
</dbReference>
<dbReference type="Gene3D" id="4.10.320.10">
    <property type="entry name" value="E3-binding domain"/>
    <property type="match status" value="1"/>
</dbReference>
<evidence type="ECO:0000313" key="11">
    <source>
        <dbReference type="EMBL" id="MBB2187682.1"/>
    </source>
</evidence>
<dbReference type="InterPro" id="IPR000089">
    <property type="entry name" value="Biotin_lipoyl"/>
</dbReference>
<dbReference type="PANTHER" id="PTHR23151:SF90">
    <property type="entry name" value="DIHYDROLIPOYLLYSINE-RESIDUE ACETYLTRANSFERASE COMPONENT OF PYRUVATE DEHYDROGENASE COMPLEX, MITOCHONDRIAL-RELATED"/>
    <property type="match status" value="1"/>
</dbReference>
<evidence type="ECO:0000256" key="8">
    <source>
        <dbReference type="RuleBase" id="RU361137"/>
    </source>
</evidence>
<comment type="caution">
    <text evidence="12">The sequence shown here is derived from an EMBL/GenBank/DDBJ whole genome shotgun (WGS) entry which is preliminary data.</text>
</comment>
<keyword evidence="13" id="KW-1185">Reference proteome</keyword>
<evidence type="ECO:0000256" key="3">
    <source>
        <dbReference type="ARBA" id="ARBA00022679"/>
    </source>
</evidence>
<evidence type="ECO:0000256" key="2">
    <source>
        <dbReference type="ARBA" id="ARBA00011484"/>
    </source>
</evidence>
<dbReference type="FunFam" id="2.40.50.100:FF:000010">
    <property type="entry name" value="Acetyltransferase component of pyruvate dehydrogenase complex"/>
    <property type="match status" value="1"/>
</dbReference>
<feature type="domain" description="Peripheral subunit-binding (PSBD)" evidence="10">
    <location>
        <begin position="132"/>
        <end position="169"/>
    </location>
</feature>
<dbReference type="PROSITE" id="PS51826">
    <property type="entry name" value="PSBD"/>
    <property type="match status" value="1"/>
</dbReference>
<accession>A0A370FYL3</accession>
<comment type="function">
    <text evidence="6">The pyruvate dehydrogenase complex catalyzes the overall conversion of pyruvate to acetyl-CoA and CO(2). It contains multiple copies of three enzymatic components: pyruvate dehydrogenase (E1), dihydrolipoamide acetyltransferase (E2) and lipoamide dehydrogenase (E3).</text>
</comment>
<feature type="domain" description="Lipoyl-binding" evidence="9">
    <location>
        <begin position="2"/>
        <end position="78"/>
    </location>
</feature>
<dbReference type="InterPro" id="IPR011053">
    <property type="entry name" value="Single_hybrid_motif"/>
</dbReference>
<dbReference type="OrthoDB" id="9805770at2"/>
<dbReference type="Proteomes" id="UP000562982">
    <property type="component" value="Unassembled WGS sequence"/>
</dbReference>
<evidence type="ECO:0000256" key="1">
    <source>
        <dbReference type="ARBA" id="ARBA00007317"/>
    </source>
</evidence>
<evidence type="ECO:0000256" key="4">
    <source>
        <dbReference type="ARBA" id="ARBA00022823"/>
    </source>
</evidence>
<comment type="similarity">
    <text evidence="1 8">Belongs to the 2-oxoacid dehydrogenase family.</text>
</comment>
<dbReference type="GO" id="GO:0006086">
    <property type="term" value="P:pyruvate decarboxylation to acetyl-CoA"/>
    <property type="evidence" value="ECO:0007669"/>
    <property type="project" value="InterPro"/>
</dbReference>
<evidence type="ECO:0000256" key="5">
    <source>
        <dbReference type="ARBA" id="ARBA00023315"/>
    </source>
</evidence>
<dbReference type="Gene3D" id="3.30.559.10">
    <property type="entry name" value="Chloramphenicol acetyltransferase-like domain"/>
    <property type="match status" value="1"/>
</dbReference>
<dbReference type="Gene3D" id="2.40.50.100">
    <property type="match status" value="1"/>
</dbReference>
<protein>
    <recommendedName>
        <fullName evidence="8">Acetyltransferase component of pyruvate dehydrogenase complex</fullName>
        <ecNumber evidence="8">2.3.1.12</ecNumber>
    </recommendedName>
</protein>
<gene>
    <name evidence="12" type="ORF">C7453_10996</name>
    <name evidence="11" type="ORF">HLH32_15110</name>
</gene>
<dbReference type="GO" id="GO:0045254">
    <property type="term" value="C:pyruvate dehydrogenase complex"/>
    <property type="evidence" value="ECO:0007669"/>
    <property type="project" value="UniProtKB-UniRule"/>
</dbReference>
<evidence type="ECO:0000313" key="12">
    <source>
        <dbReference type="EMBL" id="RDI36578.1"/>
    </source>
</evidence>
<dbReference type="FunFam" id="3.30.559.10:FF:000003">
    <property type="entry name" value="Acetyltransferase component of pyruvate dehydrogenase complex"/>
    <property type="match status" value="1"/>
</dbReference>
<dbReference type="PROSITE" id="PS50968">
    <property type="entry name" value="BIOTINYL_LIPOYL"/>
    <property type="match status" value="1"/>
</dbReference>
<name>A0A370FYL3_GLULI</name>
<dbReference type="InterPro" id="IPR004167">
    <property type="entry name" value="PSBD"/>
</dbReference>
<dbReference type="InterPro" id="IPR045257">
    <property type="entry name" value="E2/Pdx1"/>
</dbReference>
<dbReference type="InterPro" id="IPR023213">
    <property type="entry name" value="CAT-like_dom_sf"/>
</dbReference>
<dbReference type="SUPFAM" id="SSF52777">
    <property type="entry name" value="CoA-dependent acyltransferases"/>
    <property type="match status" value="1"/>
</dbReference>
<dbReference type="Pfam" id="PF00364">
    <property type="entry name" value="Biotin_lipoyl"/>
    <property type="match status" value="1"/>
</dbReference>
<dbReference type="InterPro" id="IPR006257">
    <property type="entry name" value="LAT1"/>
</dbReference>
<dbReference type="Proteomes" id="UP000254958">
    <property type="component" value="Unassembled WGS sequence"/>
</dbReference>
<dbReference type="PROSITE" id="PS00189">
    <property type="entry name" value="LIPOYL"/>
    <property type="match status" value="1"/>
</dbReference>
<keyword evidence="12" id="KW-0670">Pyruvate</keyword>
<dbReference type="EMBL" id="QQAW01000009">
    <property type="protein sequence ID" value="RDI36578.1"/>
    <property type="molecule type" value="Genomic_DNA"/>
</dbReference>
<dbReference type="AlphaFoldDB" id="A0A370FYL3"/>
<dbReference type="InterPro" id="IPR036625">
    <property type="entry name" value="E3-bd_dom_sf"/>
</dbReference>
<dbReference type="PANTHER" id="PTHR23151">
    <property type="entry name" value="DIHYDROLIPOAMIDE ACETYL/SUCCINYL-TRANSFERASE-RELATED"/>
    <property type="match status" value="1"/>
</dbReference>
<dbReference type="RefSeq" id="WP_114728346.1">
    <property type="nucleotide sequence ID" value="NZ_BJMI01000008.1"/>
</dbReference>
<comment type="catalytic activity">
    <reaction evidence="7 8">
        <text>N(6)-[(R)-dihydrolipoyl]-L-lysyl-[protein] + acetyl-CoA = N(6)-[(R)-S(8)-acetyldihydrolipoyl]-L-lysyl-[protein] + CoA</text>
        <dbReference type="Rhea" id="RHEA:17017"/>
        <dbReference type="Rhea" id="RHEA-COMP:10475"/>
        <dbReference type="Rhea" id="RHEA-COMP:10478"/>
        <dbReference type="ChEBI" id="CHEBI:57287"/>
        <dbReference type="ChEBI" id="CHEBI:57288"/>
        <dbReference type="ChEBI" id="CHEBI:83100"/>
        <dbReference type="ChEBI" id="CHEBI:83111"/>
        <dbReference type="EC" id="2.3.1.12"/>
    </reaction>
</comment>
<dbReference type="SUPFAM" id="SSF47005">
    <property type="entry name" value="Peripheral subunit-binding domain of 2-oxo acid dehydrogenase complex"/>
    <property type="match status" value="1"/>
</dbReference>
<dbReference type="InterPro" id="IPR001078">
    <property type="entry name" value="2-oxoacid_DH_actylTfrase"/>
</dbReference>
<keyword evidence="4 8" id="KW-0450">Lipoyl</keyword>
<evidence type="ECO:0000256" key="7">
    <source>
        <dbReference type="ARBA" id="ARBA00048370"/>
    </source>
</evidence>
<evidence type="ECO:0000313" key="14">
    <source>
        <dbReference type="Proteomes" id="UP000562982"/>
    </source>
</evidence>
<comment type="cofactor">
    <cofactor evidence="8">
        <name>(R)-lipoate</name>
        <dbReference type="ChEBI" id="CHEBI:83088"/>
    </cofactor>
    <text evidence="8">Binds 1 lipoyl cofactor covalently.</text>
</comment>
<sequence>MSVNILMPALSPTMTEGKLARWLKKEGEAIASGDVIAEIETDKATMEVEAVDEGTLGRILVEAGTEGVKVNAPIAILVADGEAVPDGAPTAAAPEAASTAPAASPVVASAKSAAAPAPAPAAEAAPKAGRVFASPLARRIAAQKGVDLVTVKGSGPNGRIVRRDVEAAVAAPVAAPAAPKVVPQSTPTIDVPHTAVPNSSVRKVIARRLTEAKSTIPHFYVAMDVELDALLALRAQLNASSPAEGPGAFKLSVNDLLIKAVAVTLRRVPKVNASYTEDATILYDDVDVSVAVSVPDGLITPIIRNADRKSLSQISNEAKELIARARAGKLKPQEFQGGSFSISNMGMYGVKEFSAIINPPQAAILAIAAGEKRAVVKGDALAIATVMTVTLSVDHRVVDGALAAEWVAAFRSVVESPLSLVV</sequence>
<evidence type="ECO:0000256" key="6">
    <source>
        <dbReference type="ARBA" id="ARBA00025211"/>
    </source>
</evidence>
<dbReference type="EC" id="2.3.1.12" evidence="8"/>
<keyword evidence="3 8" id="KW-0808">Transferase</keyword>
<organism evidence="12 13">
    <name type="scientific">Gluconacetobacter liquefaciens</name>
    <name type="common">Acetobacter liquefaciens</name>
    <dbReference type="NCBI Taxonomy" id="89584"/>
    <lineage>
        <taxon>Bacteria</taxon>
        <taxon>Pseudomonadati</taxon>
        <taxon>Pseudomonadota</taxon>
        <taxon>Alphaproteobacteria</taxon>
        <taxon>Acetobacterales</taxon>
        <taxon>Acetobacteraceae</taxon>
        <taxon>Gluconacetobacter</taxon>
    </lineage>
</organism>
<comment type="subunit">
    <text evidence="2">Forms a 24-polypeptide structural core with octahedral symmetry.</text>
</comment>
<dbReference type="GO" id="GO:0004742">
    <property type="term" value="F:dihydrolipoyllysine-residue acetyltransferase activity"/>
    <property type="evidence" value="ECO:0007669"/>
    <property type="project" value="UniProtKB-UniRule"/>
</dbReference>
<dbReference type="SUPFAM" id="SSF51230">
    <property type="entry name" value="Single hybrid motif"/>
    <property type="match status" value="1"/>
</dbReference>
<reference evidence="12 13" key="1">
    <citation type="submission" date="2018-07" db="EMBL/GenBank/DDBJ databases">
        <title>Genomic Encyclopedia of Type Strains, Phase IV (KMG-IV): sequencing the most valuable type-strain genomes for metagenomic binning, comparative biology and taxonomic classification.</title>
        <authorList>
            <person name="Goeker M."/>
        </authorList>
    </citation>
    <scope>NUCLEOTIDE SEQUENCE [LARGE SCALE GENOMIC DNA]</scope>
    <source>
        <strain evidence="12 13">DSM 5603</strain>
    </source>
</reference>
<dbReference type="NCBIfam" id="TIGR01349">
    <property type="entry name" value="PDHac_trf_mito"/>
    <property type="match status" value="1"/>
</dbReference>
<proteinExistence type="inferred from homology"/>
<evidence type="ECO:0000259" key="10">
    <source>
        <dbReference type="PROSITE" id="PS51826"/>
    </source>
</evidence>
<dbReference type="Pfam" id="PF00198">
    <property type="entry name" value="2-oxoacid_dh"/>
    <property type="match status" value="1"/>
</dbReference>
<dbReference type="InterPro" id="IPR003016">
    <property type="entry name" value="2-oxoA_DH_lipoyl-BS"/>
</dbReference>